<dbReference type="OrthoDB" id="3695168at2759"/>
<dbReference type="AlphaFoldDB" id="A0A6A6AGL3"/>
<evidence type="ECO:0000313" key="3">
    <source>
        <dbReference type="Proteomes" id="UP000799771"/>
    </source>
</evidence>
<name>A0A6A6AGL3_9PLEO</name>
<organism evidence="2 3">
    <name type="scientific">Dothidotthia symphoricarpi CBS 119687</name>
    <dbReference type="NCBI Taxonomy" id="1392245"/>
    <lineage>
        <taxon>Eukaryota</taxon>
        <taxon>Fungi</taxon>
        <taxon>Dikarya</taxon>
        <taxon>Ascomycota</taxon>
        <taxon>Pezizomycotina</taxon>
        <taxon>Dothideomycetes</taxon>
        <taxon>Pleosporomycetidae</taxon>
        <taxon>Pleosporales</taxon>
        <taxon>Dothidotthiaceae</taxon>
        <taxon>Dothidotthia</taxon>
    </lineage>
</organism>
<dbReference type="RefSeq" id="XP_033525327.1">
    <property type="nucleotide sequence ID" value="XM_033670315.1"/>
</dbReference>
<sequence>MFYLCCFSYGQIVALFTAGFCVGYAGMVVVRRRGGDEDEKRNGRRVSEDDEGAVEEHYEASPLDGINALPTELWSLIVEHAVVQHLASSRHPNAQFQTLLKRRFVCRVFDKEICHALDRNLTLPQLPYRSFLRSTIPIQNPRQDLTWRNALLASALFNSSLLPRSTTQTLMTSRIKNCVAIAGCLSRSASPSPARNTDLTRRFCAAASSSRHCWSYIFAPSVYDDELVEWGHGASLKLADVYLEVALLVAVGYGIGEVETRGEGSADAYIERTRFLG</sequence>
<gene>
    <name evidence="2" type="ORF">P153DRAFT_384156</name>
</gene>
<keyword evidence="3" id="KW-1185">Reference proteome</keyword>
<accession>A0A6A6AGL3</accession>
<evidence type="ECO:0000313" key="2">
    <source>
        <dbReference type="EMBL" id="KAF2130940.1"/>
    </source>
</evidence>
<keyword evidence="1" id="KW-0472">Membrane</keyword>
<keyword evidence="1" id="KW-1133">Transmembrane helix</keyword>
<dbReference type="Proteomes" id="UP000799771">
    <property type="component" value="Unassembled WGS sequence"/>
</dbReference>
<evidence type="ECO:0000256" key="1">
    <source>
        <dbReference type="SAM" id="Phobius"/>
    </source>
</evidence>
<reference evidence="2" key="1">
    <citation type="journal article" date="2020" name="Stud. Mycol.">
        <title>101 Dothideomycetes genomes: a test case for predicting lifestyles and emergence of pathogens.</title>
        <authorList>
            <person name="Haridas S."/>
            <person name="Albert R."/>
            <person name="Binder M."/>
            <person name="Bloem J."/>
            <person name="Labutti K."/>
            <person name="Salamov A."/>
            <person name="Andreopoulos B."/>
            <person name="Baker S."/>
            <person name="Barry K."/>
            <person name="Bills G."/>
            <person name="Bluhm B."/>
            <person name="Cannon C."/>
            <person name="Castanera R."/>
            <person name="Culley D."/>
            <person name="Daum C."/>
            <person name="Ezra D."/>
            <person name="Gonzalez J."/>
            <person name="Henrissat B."/>
            <person name="Kuo A."/>
            <person name="Liang C."/>
            <person name="Lipzen A."/>
            <person name="Lutzoni F."/>
            <person name="Magnuson J."/>
            <person name="Mondo S."/>
            <person name="Nolan M."/>
            <person name="Ohm R."/>
            <person name="Pangilinan J."/>
            <person name="Park H.-J."/>
            <person name="Ramirez L."/>
            <person name="Alfaro M."/>
            <person name="Sun H."/>
            <person name="Tritt A."/>
            <person name="Yoshinaga Y."/>
            <person name="Zwiers L.-H."/>
            <person name="Turgeon B."/>
            <person name="Goodwin S."/>
            <person name="Spatafora J."/>
            <person name="Crous P."/>
            <person name="Grigoriev I."/>
        </authorList>
    </citation>
    <scope>NUCLEOTIDE SEQUENCE</scope>
    <source>
        <strain evidence="2">CBS 119687</strain>
    </source>
</reference>
<dbReference type="GeneID" id="54410747"/>
<proteinExistence type="predicted"/>
<dbReference type="EMBL" id="ML977503">
    <property type="protein sequence ID" value="KAF2130940.1"/>
    <property type="molecule type" value="Genomic_DNA"/>
</dbReference>
<protein>
    <submittedName>
        <fullName evidence="2">Uncharacterized protein</fullName>
    </submittedName>
</protein>
<keyword evidence="1" id="KW-0812">Transmembrane</keyword>
<feature type="transmembrane region" description="Helical" evidence="1">
    <location>
        <begin position="12"/>
        <end position="30"/>
    </location>
</feature>